<dbReference type="AlphaFoldDB" id="A9UNL8"/>
<dbReference type="PANTHER" id="PTHR15176:SF1">
    <property type="entry name" value="NEPHROCYSTIN-1"/>
    <property type="match status" value="1"/>
</dbReference>
<protein>
    <recommendedName>
        <fullName evidence="4">SH3 domain-containing protein</fullName>
    </recommendedName>
</protein>
<keyword evidence="6" id="KW-1185">Reference proteome</keyword>
<dbReference type="Gene3D" id="2.30.30.40">
    <property type="entry name" value="SH3 Domains"/>
    <property type="match status" value="1"/>
</dbReference>
<evidence type="ECO:0000256" key="2">
    <source>
        <dbReference type="PROSITE-ProRule" id="PRU00192"/>
    </source>
</evidence>
<dbReference type="Proteomes" id="UP000001357">
    <property type="component" value="Unassembled WGS sequence"/>
</dbReference>
<dbReference type="Pfam" id="PF07653">
    <property type="entry name" value="SH3_2"/>
    <property type="match status" value="1"/>
</dbReference>
<feature type="compositionally biased region" description="Polar residues" evidence="3">
    <location>
        <begin position="220"/>
        <end position="238"/>
    </location>
</feature>
<accession>A9UNL8</accession>
<sequence length="732" mass="79275">MADAVVEQLQAELDLINHQREGLLDEDGASALYGRVQDGFAEIEDAYDLLEEDDQLEDDERQRLFDELDRIGNELDDIAVTFEQNFPHLAAPEEEDVATAASAGATPPPGATPSPLAPAASTPAPAPAPAPTRLRVVADYAGEGPPELPVIAGQLLELLEVDQGNGWTYVTTQEGRAGYAPTSYLEFLDGMPGDRQSIMPAPKAARMSMVGRSAPQLDTTVAAQPHRSPSPSTGSEGSIATGPPPPVAKSGETAVRMAQEPPPSAAPLNPRAPARASAPPADAAARLLTPGTANTPNTVFFPASETSRPSTRTAMARLAAAAADNDGASEGLSERDRASLVARSQRKSRLSVAVSSVAQDMDAGMQHVPEALARAGFRPSLSAEARTHTDPLALLGLQTDDLGFDYTHFAWDDQGQLIPAPVALSKTLKIQDAKHIPVPPLARGVTIEERVVLLSLFDGESFQSNVAQCRAAWSEKKPTTWKWTSSSDLPGSSEADSIFIMCNGWALLPLYESSRAVAANKTYTLTLQGGTPLERGVQLGNERKPPTIVVKLSGINKSAQELCDSIPCPIMTQLSNVTFLSLYRNALVTRIVHHPEIKNEGMQAILLSSLPALLDDPLMMNMFKRVWDTSLKLLKKDKKRDPLYLTSWFELTFTQNIWPLLHVENVQAPYPVLAGHGMQREYERKREAWLRHMLQSDNLADMLCDYSNGHEDTHAHEAFDIAEVYYRACPAT</sequence>
<feature type="region of interest" description="Disordered" evidence="3">
    <location>
        <begin position="220"/>
        <end position="308"/>
    </location>
</feature>
<keyword evidence="1 2" id="KW-0728">SH3 domain</keyword>
<evidence type="ECO:0000256" key="3">
    <source>
        <dbReference type="SAM" id="MobiDB-lite"/>
    </source>
</evidence>
<dbReference type="KEGG" id="mbr:MONBRDRAFT_31083"/>
<proteinExistence type="predicted"/>
<dbReference type="EMBL" id="CH991543">
    <property type="protein sequence ID" value="EDQ93157.1"/>
    <property type="molecule type" value="Genomic_DNA"/>
</dbReference>
<dbReference type="InterPro" id="IPR036028">
    <property type="entry name" value="SH3-like_dom_sf"/>
</dbReference>
<dbReference type="STRING" id="81824.A9UNL8"/>
<feature type="compositionally biased region" description="Polar residues" evidence="3">
    <location>
        <begin position="291"/>
        <end position="308"/>
    </location>
</feature>
<dbReference type="GO" id="GO:0005929">
    <property type="term" value="C:cilium"/>
    <property type="evidence" value="ECO:0000318"/>
    <property type="project" value="GO_Central"/>
</dbReference>
<dbReference type="InterPro" id="IPR001452">
    <property type="entry name" value="SH3_domain"/>
</dbReference>
<dbReference type="SUPFAM" id="SSF50044">
    <property type="entry name" value="SH3-domain"/>
    <property type="match status" value="1"/>
</dbReference>
<dbReference type="SMART" id="SM00326">
    <property type="entry name" value="SH3"/>
    <property type="match status" value="1"/>
</dbReference>
<feature type="compositionally biased region" description="Pro residues" evidence="3">
    <location>
        <begin position="106"/>
        <end position="116"/>
    </location>
</feature>
<dbReference type="eggNOG" id="ENOG502QU7K">
    <property type="taxonomic scope" value="Eukaryota"/>
</dbReference>
<dbReference type="PROSITE" id="PS50002">
    <property type="entry name" value="SH3"/>
    <property type="match status" value="1"/>
</dbReference>
<gene>
    <name evidence="5" type="ORF">MONBRDRAFT_31083</name>
</gene>
<evidence type="ECO:0000313" key="5">
    <source>
        <dbReference type="EMBL" id="EDQ93157.1"/>
    </source>
</evidence>
<evidence type="ECO:0000313" key="6">
    <source>
        <dbReference type="Proteomes" id="UP000001357"/>
    </source>
</evidence>
<dbReference type="PANTHER" id="PTHR15176">
    <property type="entry name" value="NEPHROCYSTIN"/>
    <property type="match status" value="1"/>
</dbReference>
<dbReference type="RefSeq" id="XP_001742919.1">
    <property type="nucleotide sequence ID" value="XM_001742867.1"/>
</dbReference>
<dbReference type="InterPro" id="IPR039687">
    <property type="entry name" value="NPHP1"/>
</dbReference>
<dbReference type="GO" id="GO:0090251">
    <property type="term" value="P:protein localization involved in establishment of planar polarity"/>
    <property type="evidence" value="ECO:0000318"/>
    <property type="project" value="GO_Central"/>
</dbReference>
<dbReference type="InParanoid" id="A9UNL8"/>
<dbReference type="GeneID" id="5887858"/>
<dbReference type="GO" id="GO:0005737">
    <property type="term" value="C:cytoplasm"/>
    <property type="evidence" value="ECO:0000318"/>
    <property type="project" value="GO_Central"/>
</dbReference>
<evidence type="ECO:0000259" key="4">
    <source>
        <dbReference type="PROSITE" id="PS50002"/>
    </source>
</evidence>
<reference evidence="5 6" key="1">
    <citation type="journal article" date="2008" name="Nature">
        <title>The genome of the choanoflagellate Monosiga brevicollis and the origin of metazoans.</title>
        <authorList>
            <consortium name="JGI Sequencing"/>
            <person name="King N."/>
            <person name="Westbrook M.J."/>
            <person name="Young S.L."/>
            <person name="Kuo A."/>
            <person name="Abedin M."/>
            <person name="Chapman J."/>
            <person name="Fairclough S."/>
            <person name="Hellsten U."/>
            <person name="Isogai Y."/>
            <person name="Letunic I."/>
            <person name="Marr M."/>
            <person name="Pincus D."/>
            <person name="Putnam N."/>
            <person name="Rokas A."/>
            <person name="Wright K.J."/>
            <person name="Zuzow R."/>
            <person name="Dirks W."/>
            <person name="Good M."/>
            <person name="Goodstein D."/>
            <person name="Lemons D."/>
            <person name="Li W."/>
            <person name="Lyons J.B."/>
            <person name="Morris A."/>
            <person name="Nichols S."/>
            <person name="Richter D.J."/>
            <person name="Salamov A."/>
            <person name="Bork P."/>
            <person name="Lim W.A."/>
            <person name="Manning G."/>
            <person name="Miller W.T."/>
            <person name="McGinnis W."/>
            <person name="Shapiro H."/>
            <person name="Tjian R."/>
            <person name="Grigoriev I.V."/>
            <person name="Rokhsar D."/>
        </authorList>
    </citation>
    <scope>NUCLEOTIDE SEQUENCE [LARGE SCALE GENOMIC DNA]</scope>
    <source>
        <strain evidence="6">MX1 / ATCC 50154</strain>
    </source>
</reference>
<evidence type="ECO:0000256" key="1">
    <source>
        <dbReference type="ARBA" id="ARBA00022443"/>
    </source>
</evidence>
<feature type="compositionally biased region" description="Low complexity" evidence="3">
    <location>
        <begin position="266"/>
        <end position="288"/>
    </location>
</feature>
<feature type="region of interest" description="Disordered" evidence="3">
    <location>
        <begin position="94"/>
        <end position="129"/>
    </location>
</feature>
<name>A9UNL8_MONBE</name>
<feature type="domain" description="SH3" evidence="4">
    <location>
        <begin position="129"/>
        <end position="190"/>
    </location>
</feature>
<organism evidence="5 6">
    <name type="scientific">Monosiga brevicollis</name>
    <name type="common">Choanoflagellate</name>
    <dbReference type="NCBI Taxonomy" id="81824"/>
    <lineage>
        <taxon>Eukaryota</taxon>
        <taxon>Choanoflagellata</taxon>
        <taxon>Craspedida</taxon>
        <taxon>Salpingoecidae</taxon>
        <taxon>Monosiga</taxon>
    </lineage>
</organism>